<accession>A0A1A9VDV4</accession>
<evidence type="ECO:0000256" key="1">
    <source>
        <dbReference type="ARBA" id="ARBA00007553"/>
    </source>
</evidence>
<dbReference type="CDD" id="cd06583">
    <property type="entry name" value="PGRP"/>
    <property type="match status" value="1"/>
</dbReference>
<keyword evidence="2" id="KW-0399">Innate immunity</keyword>
<dbReference type="SMART" id="SM00701">
    <property type="entry name" value="PGRP"/>
    <property type="match status" value="1"/>
</dbReference>
<dbReference type="Gene3D" id="3.40.80.10">
    <property type="entry name" value="Peptidoglycan recognition protein-like"/>
    <property type="match status" value="1"/>
</dbReference>
<keyword evidence="4" id="KW-0812">Transmembrane</keyword>
<keyword evidence="4" id="KW-1133">Transmembrane helix</keyword>
<keyword evidence="7" id="KW-1185">Reference proteome</keyword>
<dbReference type="InterPro" id="IPR015510">
    <property type="entry name" value="PGRP"/>
</dbReference>
<feature type="transmembrane region" description="Helical" evidence="4">
    <location>
        <begin position="104"/>
        <end position="125"/>
    </location>
</feature>
<name>A0A1A9VDV4_GLOAU</name>
<dbReference type="Pfam" id="PF01510">
    <property type="entry name" value="Amidase_2"/>
    <property type="match status" value="1"/>
</dbReference>
<reference evidence="6" key="1">
    <citation type="submission" date="2020-05" db="UniProtKB">
        <authorList>
            <consortium name="EnsemblMetazoa"/>
        </authorList>
    </citation>
    <scope>IDENTIFICATION</scope>
    <source>
        <strain evidence="6">TTRI</strain>
    </source>
</reference>
<keyword evidence="4" id="KW-0472">Membrane</keyword>
<comment type="similarity">
    <text evidence="1">Belongs to the N-acetylmuramoyl-L-alanine amidase 2 family.</text>
</comment>
<dbReference type="PANTHER" id="PTHR11022">
    <property type="entry name" value="PEPTIDOGLYCAN RECOGNITION PROTEIN"/>
    <property type="match status" value="1"/>
</dbReference>
<evidence type="ECO:0000313" key="7">
    <source>
        <dbReference type="Proteomes" id="UP000078200"/>
    </source>
</evidence>
<organism evidence="6 7">
    <name type="scientific">Glossina austeni</name>
    <name type="common">Savannah tsetse fly</name>
    <dbReference type="NCBI Taxonomy" id="7395"/>
    <lineage>
        <taxon>Eukaryota</taxon>
        <taxon>Metazoa</taxon>
        <taxon>Ecdysozoa</taxon>
        <taxon>Arthropoda</taxon>
        <taxon>Hexapoda</taxon>
        <taxon>Insecta</taxon>
        <taxon>Pterygota</taxon>
        <taxon>Neoptera</taxon>
        <taxon>Endopterygota</taxon>
        <taxon>Diptera</taxon>
        <taxon>Brachycera</taxon>
        <taxon>Muscomorpha</taxon>
        <taxon>Hippoboscoidea</taxon>
        <taxon>Glossinidae</taxon>
        <taxon>Glossina</taxon>
    </lineage>
</organism>
<dbReference type="PANTHER" id="PTHR11022:SF73">
    <property type="entry name" value="PEPTIDOGLYCAN-RECOGNITION PROTEIN LD"/>
    <property type="match status" value="1"/>
</dbReference>
<dbReference type="Proteomes" id="UP000078200">
    <property type="component" value="Unassembled WGS sequence"/>
</dbReference>
<proteinExistence type="inferred from homology"/>
<dbReference type="AlphaFoldDB" id="A0A1A9VDV4"/>
<evidence type="ECO:0000256" key="3">
    <source>
        <dbReference type="ARBA" id="ARBA00022859"/>
    </source>
</evidence>
<dbReference type="GO" id="GO:0009253">
    <property type="term" value="P:peptidoglycan catabolic process"/>
    <property type="evidence" value="ECO:0007669"/>
    <property type="project" value="InterPro"/>
</dbReference>
<dbReference type="InterPro" id="IPR002502">
    <property type="entry name" value="Amidase_domain"/>
</dbReference>
<sequence>MLLQHFFFHYLFLPDIQHGRSYGSLDDNLISPVNIRIEIDERTPLLMNHCRSVAAFDECEYDDDLYNDRLLTSFNSLDDNATTATLISTVPDARHIVEPFHWELRLVAFILLLLTSVALAIYLLIIESRLPAVTFSLDLISHDIWSKMQVTSENRSNYKNITKILLMQTGGENCFTPKSCLEILREMQLNYNSEGLELPYNFLIGGDGQTYEVRGWEYANGMTGVSQKDSLLIGLIGDFTYAMPNAKLLTTIRSLIKESLKRHKIHEKYRIYGLRNITQQQKKQSSRHEGEKLFAEIMKWSEFENIFFI</sequence>
<feature type="domain" description="Peptidoglycan recognition protein family" evidence="5">
    <location>
        <begin position="137"/>
        <end position="278"/>
    </location>
</feature>
<dbReference type="SUPFAM" id="SSF55846">
    <property type="entry name" value="N-acetylmuramoyl-L-alanine amidase-like"/>
    <property type="match status" value="1"/>
</dbReference>
<evidence type="ECO:0000256" key="2">
    <source>
        <dbReference type="ARBA" id="ARBA00022588"/>
    </source>
</evidence>
<keyword evidence="3" id="KW-0391">Immunity</keyword>
<evidence type="ECO:0000256" key="4">
    <source>
        <dbReference type="SAM" id="Phobius"/>
    </source>
</evidence>
<dbReference type="EnsemblMetazoa" id="GAUT034049-RA">
    <property type="protein sequence ID" value="GAUT034049-PA"/>
    <property type="gene ID" value="GAUT034049"/>
</dbReference>
<dbReference type="STRING" id="7395.A0A1A9VDV4"/>
<dbReference type="GO" id="GO:0045087">
    <property type="term" value="P:innate immune response"/>
    <property type="evidence" value="ECO:0007669"/>
    <property type="project" value="UniProtKB-KW"/>
</dbReference>
<dbReference type="GO" id="GO:0008270">
    <property type="term" value="F:zinc ion binding"/>
    <property type="evidence" value="ECO:0007669"/>
    <property type="project" value="InterPro"/>
</dbReference>
<evidence type="ECO:0000313" key="6">
    <source>
        <dbReference type="EnsemblMetazoa" id="GAUT034049-PA"/>
    </source>
</evidence>
<dbReference type="InterPro" id="IPR036505">
    <property type="entry name" value="Amidase/PGRP_sf"/>
</dbReference>
<dbReference type="GO" id="GO:0008745">
    <property type="term" value="F:N-acetylmuramoyl-L-alanine amidase activity"/>
    <property type="evidence" value="ECO:0007669"/>
    <property type="project" value="InterPro"/>
</dbReference>
<dbReference type="VEuPathDB" id="VectorBase:GAUT034049"/>
<dbReference type="InterPro" id="IPR006619">
    <property type="entry name" value="PGRP_domain_met/bac"/>
</dbReference>
<protein>
    <recommendedName>
        <fullName evidence="5">Peptidoglycan recognition protein family domain-containing protein</fullName>
    </recommendedName>
</protein>
<evidence type="ECO:0000259" key="5">
    <source>
        <dbReference type="SMART" id="SM00701"/>
    </source>
</evidence>